<dbReference type="AlphaFoldDB" id="A0A829QCP5"/>
<protein>
    <submittedName>
        <fullName evidence="2">ERF superfamily protein</fullName>
    </submittedName>
</protein>
<gene>
    <name evidence="2" type="ORF">I542_0381</name>
</gene>
<dbReference type="EMBL" id="JAOH01000002">
    <property type="protein sequence ID" value="EUA60250.1"/>
    <property type="molecule type" value="Genomic_DNA"/>
</dbReference>
<name>A0A829QCP5_9MYCO</name>
<evidence type="ECO:0000313" key="3">
    <source>
        <dbReference type="Proteomes" id="UP000021210"/>
    </source>
</evidence>
<feature type="region of interest" description="Disordered" evidence="1">
    <location>
        <begin position="128"/>
        <end position="148"/>
    </location>
</feature>
<evidence type="ECO:0000313" key="2">
    <source>
        <dbReference type="EMBL" id="EUA60250.1"/>
    </source>
</evidence>
<accession>A0A829QCP5</accession>
<sequence>MTTIYQALSEVMKDVGAVRKGERNQQQGFSFRGIDAVTSAVYPALTKHGVIVVPKVLDYEYGTVEVGRNRTLMGHARLTVEFTWYGPDGDSITSVAAAESMDAGDKATAKAHSVAFRTAMLQTLCLPTDEPDPDSQVYERSSAPPERTDVDDALDELAAACTENGWDQRETAGKFFSEHGKPPRQCTADVIRKFIGDLIKPHPAERAEAASA</sequence>
<comment type="caution">
    <text evidence="2">The sequence shown here is derived from an EMBL/GenBank/DDBJ whole genome shotgun (WGS) entry which is preliminary data.</text>
</comment>
<evidence type="ECO:0000256" key="1">
    <source>
        <dbReference type="SAM" id="MobiDB-lite"/>
    </source>
</evidence>
<organism evidence="2 3">
    <name type="scientific">Mycobacteroides abscessus 1948</name>
    <dbReference type="NCBI Taxonomy" id="1299323"/>
    <lineage>
        <taxon>Bacteria</taxon>
        <taxon>Bacillati</taxon>
        <taxon>Actinomycetota</taxon>
        <taxon>Actinomycetes</taxon>
        <taxon>Mycobacteriales</taxon>
        <taxon>Mycobacteriaceae</taxon>
        <taxon>Mycobacteroides</taxon>
        <taxon>Mycobacteroides abscessus</taxon>
    </lineage>
</organism>
<dbReference type="Pfam" id="PF04404">
    <property type="entry name" value="ERF"/>
    <property type="match status" value="1"/>
</dbReference>
<proteinExistence type="predicted"/>
<dbReference type="Proteomes" id="UP000021210">
    <property type="component" value="Unassembled WGS sequence"/>
</dbReference>
<dbReference type="InterPro" id="IPR007499">
    <property type="entry name" value="ERF_bacteria_virus"/>
</dbReference>
<reference evidence="2 3" key="1">
    <citation type="submission" date="2013-12" db="EMBL/GenBank/DDBJ databases">
        <authorList>
            <person name="Zelazny A."/>
            <person name="Olivier K."/>
            <person name="Holland S."/>
            <person name="Lenaerts A."/>
            <person name="Ordway D."/>
            <person name="DeGroote M.A."/>
            <person name="Parker T."/>
            <person name="Sizemore C."/>
            <person name="Tallon L.J."/>
            <person name="Sadzewicz L.K."/>
            <person name="Sengamalay N."/>
            <person name="Fraser C.M."/>
            <person name="Hine E."/>
            <person name="Shefchek K.A."/>
            <person name="Das S.P."/>
            <person name="Tettelin H."/>
        </authorList>
    </citation>
    <scope>NUCLEOTIDE SEQUENCE [LARGE SCALE GENOMIC DNA]</scope>
    <source>
        <strain evidence="2 3">1948</strain>
    </source>
</reference>